<protein>
    <submittedName>
        <fullName evidence="1">Uncharacterized protein</fullName>
    </submittedName>
</protein>
<organism evidence="1 2">
    <name type="scientific">Candidatus Lloydbacteria bacterium RIFCSPLOWO2_12_FULL_51_9</name>
    <dbReference type="NCBI Taxonomy" id="1798669"/>
    <lineage>
        <taxon>Bacteria</taxon>
        <taxon>Candidatus Lloydiibacteriota</taxon>
    </lineage>
</organism>
<sequence>MENQACKCNVPECGKCLAVACKNDDCPVHTIELKIRNRKNRLSWYKPDNESEGKKRLEAELERLRAVRAQKTIP</sequence>
<reference evidence="1 2" key="1">
    <citation type="journal article" date="2016" name="Nat. Commun.">
        <title>Thousands of microbial genomes shed light on interconnected biogeochemical processes in an aquifer system.</title>
        <authorList>
            <person name="Anantharaman K."/>
            <person name="Brown C.T."/>
            <person name="Hug L.A."/>
            <person name="Sharon I."/>
            <person name="Castelle C.J."/>
            <person name="Probst A.J."/>
            <person name="Thomas B.C."/>
            <person name="Singh A."/>
            <person name="Wilkins M.J."/>
            <person name="Karaoz U."/>
            <person name="Brodie E.L."/>
            <person name="Williams K.H."/>
            <person name="Hubbard S.S."/>
            <person name="Banfield J.F."/>
        </authorList>
    </citation>
    <scope>NUCLEOTIDE SEQUENCE [LARGE SCALE GENOMIC DNA]</scope>
</reference>
<evidence type="ECO:0000313" key="1">
    <source>
        <dbReference type="EMBL" id="OGZ16381.1"/>
    </source>
</evidence>
<dbReference type="AlphaFoldDB" id="A0A1G2DTU5"/>
<dbReference type="Proteomes" id="UP000178472">
    <property type="component" value="Unassembled WGS sequence"/>
</dbReference>
<comment type="caution">
    <text evidence="1">The sequence shown here is derived from an EMBL/GenBank/DDBJ whole genome shotgun (WGS) entry which is preliminary data.</text>
</comment>
<gene>
    <name evidence="1" type="ORF">A3G11_01235</name>
</gene>
<name>A0A1G2DTU5_9BACT</name>
<proteinExistence type="predicted"/>
<accession>A0A1G2DTU5</accession>
<evidence type="ECO:0000313" key="2">
    <source>
        <dbReference type="Proteomes" id="UP000178472"/>
    </source>
</evidence>
<dbReference type="EMBL" id="MHLT01000035">
    <property type="protein sequence ID" value="OGZ16381.1"/>
    <property type="molecule type" value="Genomic_DNA"/>
</dbReference>